<dbReference type="CDD" id="cd00060">
    <property type="entry name" value="FHA"/>
    <property type="match status" value="1"/>
</dbReference>
<evidence type="ECO:0000313" key="9">
    <source>
        <dbReference type="Proteomes" id="UP000199400"/>
    </source>
</evidence>
<keyword evidence="9" id="KW-1185">Reference proteome</keyword>
<dbReference type="SUPFAM" id="SSF52540">
    <property type="entry name" value="P-loop containing nucleoside triphosphate hydrolases"/>
    <property type="match status" value="1"/>
</dbReference>
<name>A0A1I2DNN3_9BACT</name>
<dbReference type="InterPro" id="IPR027417">
    <property type="entry name" value="P-loop_NTPase"/>
</dbReference>
<dbReference type="AlphaFoldDB" id="A0A1I2DNN3"/>
<dbReference type="GO" id="GO:0003677">
    <property type="term" value="F:DNA binding"/>
    <property type="evidence" value="ECO:0007669"/>
    <property type="project" value="UniProtKB-KW"/>
</dbReference>
<evidence type="ECO:0000256" key="4">
    <source>
        <dbReference type="ARBA" id="ARBA00023125"/>
    </source>
</evidence>
<dbReference type="PROSITE" id="PS50045">
    <property type="entry name" value="SIGMA54_INTERACT_4"/>
    <property type="match status" value="1"/>
</dbReference>
<keyword evidence="5" id="KW-0804">Transcription</keyword>
<dbReference type="Pfam" id="PF25601">
    <property type="entry name" value="AAA_lid_14"/>
    <property type="match status" value="1"/>
</dbReference>
<organism evidence="8 9">
    <name type="scientific">Nannocystis exedens</name>
    <dbReference type="NCBI Taxonomy" id="54"/>
    <lineage>
        <taxon>Bacteria</taxon>
        <taxon>Pseudomonadati</taxon>
        <taxon>Myxococcota</taxon>
        <taxon>Polyangia</taxon>
        <taxon>Nannocystales</taxon>
        <taxon>Nannocystaceae</taxon>
        <taxon>Nannocystis</taxon>
    </lineage>
</organism>
<dbReference type="InterPro" id="IPR058031">
    <property type="entry name" value="AAA_lid_NorR"/>
</dbReference>
<evidence type="ECO:0000256" key="3">
    <source>
        <dbReference type="ARBA" id="ARBA00023015"/>
    </source>
</evidence>
<evidence type="ECO:0000259" key="7">
    <source>
        <dbReference type="PROSITE" id="PS50045"/>
    </source>
</evidence>
<accession>A0A1I2DNN3</accession>
<dbReference type="Proteomes" id="UP000199400">
    <property type="component" value="Unassembled WGS sequence"/>
</dbReference>
<dbReference type="GO" id="GO:0005524">
    <property type="term" value="F:ATP binding"/>
    <property type="evidence" value="ECO:0007669"/>
    <property type="project" value="UniProtKB-KW"/>
</dbReference>
<gene>
    <name evidence="8" type="ORF">SAMN02745121_05640</name>
</gene>
<dbReference type="InterPro" id="IPR025944">
    <property type="entry name" value="Sigma_54_int_dom_CS"/>
</dbReference>
<dbReference type="Pfam" id="PF00158">
    <property type="entry name" value="Sigma54_activat"/>
    <property type="match status" value="1"/>
</dbReference>
<feature type="domain" description="Sigma-54 factor interaction" evidence="7">
    <location>
        <begin position="136"/>
        <end position="361"/>
    </location>
</feature>
<keyword evidence="4 8" id="KW-0238">DNA-binding</keyword>
<dbReference type="InterPro" id="IPR003593">
    <property type="entry name" value="AAA+_ATPase"/>
</dbReference>
<dbReference type="SUPFAM" id="SSF46689">
    <property type="entry name" value="Homeodomain-like"/>
    <property type="match status" value="1"/>
</dbReference>
<dbReference type="Pfam" id="PF16697">
    <property type="entry name" value="Yop-YscD_cpl"/>
    <property type="match status" value="1"/>
</dbReference>
<dbReference type="CDD" id="cd00009">
    <property type="entry name" value="AAA"/>
    <property type="match status" value="1"/>
</dbReference>
<dbReference type="InterPro" id="IPR009057">
    <property type="entry name" value="Homeodomain-like_sf"/>
</dbReference>
<evidence type="ECO:0000256" key="2">
    <source>
        <dbReference type="ARBA" id="ARBA00022840"/>
    </source>
</evidence>
<dbReference type="SMART" id="SM00382">
    <property type="entry name" value="AAA"/>
    <property type="match status" value="1"/>
</dbReference>
<dbReference type="PROSITE" id="PS00676">
    <property type="entry name" value="SIGMA54_INTERACT_2"/>
    <property type="match status" value="1"/>
</dbReference>
<reference evidence="9" key="1">
    <citation type="submission" date="2016-10" db="EMBL/GenBank/DDBJ databases">
        <authorList>
            <person name="Varghese N."/>
            <person name="Submissions S."/>
        </authorList>
    </citation>
    <scope>NUCLEOTIDE SEQUENCE [LARGE SCALE GENOMIC DNA]</scope>
    <source>
        <strain evidence="9">ATCC 25963</strain>
    </source>
</reference>
<dbReference type="PANTHER" id="PTHR32071">
    <property type="entry name" value="TRANSCRIPTIONAL REGULATORY PROTEIN"/>
    <property type="match status" value="1"/>
</dbReference>
<dbReference type="InterPro" id="IPR000253">
    <property type="entry name" value="FHA_dom"/>
</dbReference>
<dbReference type="SMART" id="SM00240">
    <property type="entry name" value="FHA"/>
    <property type="match status" value="1"/>
</dbReference>
<dbReference type="InterPro" id="IPR008984">
    <property type="entry name" value="SMAD_FHA_dom_sf"/>
</dbReference>
<proteinExistence type="predicted"/>
<dbReference type="RefSeq" id="WP_245913658.1">
    <property type="nucleotide sequence ID" value="NZ_FOMX01000020.1"/>
</dbReference>
<dbReference type="Gene3D" id="1.10.10.60">
    <property type="entry name" value="Homeodomain-like"/>
    <property type="match status" value="1"/>
</dbReference>
<feature type="domain" description="FHA" evidence="6">
    <location>
        <begin position="46"/>
        <end position="96"/>
    </location>
</feature>
<dbReference type="InterPro" id="IPR025943">
    <property type="entry name" value="Sigma_54_int_dom_ATP-bd_2"/>
</dbReference>
<dbReference type="PROSITE" id="PS00688">
    <property type="entry name" value="SIGMA54_INTERACT_3"/>
    <property type="match status" value="1"/>
</dbReference>
<evidence type="ECO:0000256" key="1">
    <source>
        <dbReference type="ARBA" id="ARBA00022741"/>
    </source>
</evidence>
<dbReference type="InterPro" id="IPR032030">
    <property type="entry name" value="YscD_cytoplasmic_dom"/>
</dbReference>
<dbReference type="STRING" id="54.SAMN02745121_05640"/>
<protein>
    <submittedName>
        <fullName evidence="8">DNA-binding transcriptional response regulator, NtrC family, contains REC, AAA-type ATPase, and a Fis-type DNA-binding domains</fullName>
    </submittedName>
</protein>
<evidence type="ECO:0000256" key="5">
    <source>
        <dbReference type="ARBA" id="ARBA00023163"/>
    </source>
</evidence>
<dbReference type="EMBL" id="FOMX01000020">
    <property type="protein sequence ID" value="SFE82067.1"/>
    <property type="molecule type" value="Genomic_DNA"/>
</dbReference>
<keyword evidence="2" id="KW-0067">ATP-binding</keyword>
<dbReference type="Gene3D" id="2.60.200.20">
    <property type="match status" value="1"/>
</dbReference>
<dbReference type="Gene3D" id="3.40.50.300">
    <property type="entry name" value="P-loop containing nucleotide triphosphate hydrolases"/>
    <property type="match status" value="1"/>
</dbReference>
<sequence>MSSTVATVALGHPDFPASDARPGRCQVVVVEGPDMGRAAAIAGAPVVVGTDLACDLVLRDPRVSRKHLRIETGPEGQFLLADLGSKNGTLYQGAAVGRLAVPAGAVLRVGHTTLRIQPEPAALALEPSRSRRFGDLVGESLVMREVFAVLELAAASDVAILLEGETGTGKEVAARAIHGASARARAPFVALDCGALPESLVESELFGHVKGAFTGAMQARRGAFARAHGGTLFLDELDSLPLALQSRLLRALEARTVRPVGGDDEVAVDVRVVAASQRDLAAAVAAGAFRPDLYYRLSVLRVALPPLRARREDLAVTARALLAARGFEAGDIDGPGLARLAAHDWPGNVRELRNTLDRALALSPAARRFADLRLDVPGDSSAQDELSVRADLPYAEAKQRLLHAFERSYLRDLLARSDGNISAAARTAEVDRKHLRTLLRKHGLVPDGGVDD</sequence>
<dbReference type="GO" id="GO:0006355">
    <property type="term" value="P:regulation of DNA-templated transcription"/>
    <property type="evidence" value="ECO:0007669"/>
    <property type="project" value="InterPro"/>
</dbReference>
<dbReference type="PROSITE" id="PS50006">
    <property type="entry name" value="FHA_DOMAIN"/>
    <property type="match status" value="1"/>
</dbReference>
<evidence type="ECO:0000259" key="6">
    <source>
        <dbReference type="PROSITE" id="PS50006"/>
    </source>
</evidence>
<dbReference type="InterPro" id="IPR002078">
    <property type="entry name" value="Sigma_54_int"/>
</dbReference>
<dbReference type="SUPFAM" id="SSF49879">
    <property type="entry name" value="SMAD/FHA domain"/>
    <property type="match status" value="1"/>
</dbReference>
<dbReference type="Gene3D" id="1.10.8.60">
    <property type="match status" value="1"/>
</dbReference>
<dbReference type="FunFam" id="3.40.50.300:FF:000006">
    <property type="entry name" value="DNA-binding transcriptional regulator NtrC"/>
    <property type="match status" value="1"/>
</dbReference>
<keyword evidence="3" id="KW-0805">Transcription regulation</keyword>
<evidence type="ECO:0000313" key="8">
    <source>
        <dbReference type="EMBL" id="SFE82067.1"/>
    </source>
</evidence>
<keyword evidence="1" id="KW-0547">Nucleotide-binding</keyword>